<evidence type="ECO:0000313" key="3">
    <source>
        <dbReference type="Proteomes" id="UP001583280"/>
    </source>
</evidence>
<accession>A0ABR3YYS5</accession>
<protein>
    <submittedName>
        <fullName evidence="2">Uncharacterized protein</fullName>
    </submittedName>
</protein>
<evidence type="ECO:0000256" key="1">
    <source>
        <dbReference type="SAM" id="MobiDB-lite"/>
    </source>
</evidence>
<dbReference type="Proteomes" id="UP001583280">
    <property type="component" value="Unassembled WGS sequence"/>
</dbReference>
<reference evidence="2 3" key="1">
    <citation type="journal article" date="2024" name="IMA Fungus">
        <title>IMA Genome - F19 : A genome assembly and annotation guide to empower mycologists, including annotated draft genome sequences of Ceratocystis pirilliformis, Diaporthe australafricana, Fusarium ophioides, Paecilomyces lecythidis, and Sporothrix stenoceras.</title>
        <authorList>
            <person name="Aylward J."/>
            <person name="Wilson A.M."/>
            <person name="Visagie C.M."/>
            <person name="Spraker J."/>
            <person name="Barnes I."/>
            <person name="Buitendag C."/>
            <person name="Ceriani C."/>
            <person name="Del Mar Angel L."/>
            <person name="du Plessis D."/>
            <person name="Fuchs T."/>
            <person name="Gasser K."/>
            <person name="Kramer D."/>
            <person name="Li W."/>
            <person name="Munsamy K."/>
            <person name="Piso A."/>
            <person name="Price J.L."/>
            <person name="Sonnekus B."/>
            <person name="Thomas C."/>
            <person name="van der Nest A."/>
            <person name="van Dijk A."/>
            <person name="van Heerden A."/>
            <person name="van Vuuren N."/>
            <person name="Yilmaz N."/>
            <person name="Duong T.A."/>
            <person name="van der Merwe N.A."/>
            <person name="Wingfield M.J."/>
            <person name="Wingfield B.D."/>
        </authorList>
    </citation>
    <scope>NUCLEOTIDE SEQUENCE [LARGE SCALE GENOMIC DNA]</scope>
    <source>
        <strain evidence="2 3">CMW 12675</strain>
    </source>
</reference>
<evidence type="ECO:0000313" key="2">
    <source>
        <dbReference type="EMBL" id="KAL1893403.1"/>
    </source>
</evidence>
<comment type="caution">
    <text evidence="2">The sequence shown here is derived from an EMBL/GenBank/DDBJ whole genome shotgun (WGS) entry which is preliminary data.</text>
</comment>
<keyword evidence="3" id="KW-1185">Reference proteome</keyword>
<feature type="compositionally biased region" description="Acidic residues" evidence="1">
    <location>
        <begin position="283"/>
        <end position="298"/>
    </location>
</feature>
<feature type="region of interest" description="Disordered" evidence="1">
    <location>
        <begin position="283"/>
        <end position="305"/>
    </location>
</feature>
<proteinExistence type="predicted"/>
<sequence>MAPQSNKTSFKSYEVQARLLRAIVAAHQEVKWNYKDKTIREDPAFSHTYGSKAITVHCGQDASICSIRNRFNYLRAQAEIIRLGLDADLDPQHMCIADSSLPRYQTGIDRKNIARHFGESTTDGIQYQFRSIKRDATAMRTAVGNNESPIAAIADSLVATSGNGSSGGARRRVPKAASKAKLEAPNIECDEASDGDEITKRNRDGESDEKDESRLGPLVTSSWLPLKRKRTAGTGVAGEVGFEETPANVQLQQANDSGEHIEPQNQRVVSRSRALAIDLVDYTEDEENDDVDEEEEEGDAVRTDT</sequence>
<gene>
    <name evidence="2" type="ORF">Cpir12675_004141</name>
</gene>
<organism evidence="2 3">
    <name type="scientific">Ceratocystis pirilliformis</name>
    <dbReference type="NCBI Taxonomy" id="259994"/>
    <lineage>
        <taxon>Eukaryota</taxon>
        <taxon>Fungi</taxon>
        <taxon>Dikarya</taxon>
        <taxon>Ascomycota</taxon>
        <taxon>Pezizomycotina</taxon>
        <taxon>Sordariomycetes</taxon>
        <taxon>Hypocreomycetidae</taxon>
        <taxon>Microascales</taxon>
        <taxon>Ceratocystidaceae</taxon>
        <taxon>Ceratocystis</taxon>
    </lineage>
</organism>
<name>A0ABR3YYS5_9PEZI</name>
<dbReference type="EMBL" id="JAWDJO010000111">
    <property type="protein sequence ID" value="KAL1893403.1"/>
    <property type="molecule type" value="Genomic_DNA"/>
</dbReference>
<feature type="region of interest" description="Disordered" evidence="1">
    <location>
        <begin position="161"/>
        <end position="218"/>
    </location>
</feature>